<dbReference type="PROSITE" id="PS51257">
    <property type="entry name" value="PROKAR_LIPOPROTEIN"/>
    <property type="match status" value="1"/>
</dbReference>
<organism evidence="3 4">
    <name type="scientific">Hymenobacter mucosus</name>
    <dbReference type="NCBI Taxonomy" id="1411120"/>
    <lineage>
        <taxon>Bacteria</taxon>
        <taxon>Pseudomonadati</taxon>
        <taxon>Bacteroidota</taxon>
        <taxon>Cytophagia</taxon>
        <taxon>Cytophagales</taxon>
        <taxon>Hymenobacteraceae</taxon>
        <taxon>Hymenobacter</taxon>
    </lineage>
</organism>
<sequence length="209" mass="24229">MNKLFRFPLLALALTFATLTTSCDNDDEGLELQAHDDNIFMRQMHEMMTQMQAMTKTQDPDNDFAMMMKMHHQGAITMSQEELRSGSDTEMKAMAQQIIDKQQAEIKILDAFLSSHPPQQPPVPAFNMKQMESMERMMQANDLRPLTGNIDFDFAQLMVDHHRSAIENSQAEIEYGRTTAMKDLAHSIIDEQEMEIQELQEWLLEHKKY</sequence>
<reference evidence="4" key="1">
    <citation type="submission" date="2017-06" db="EMBL/GenBank/DDBJ databases">
        <authorList>
            <person name="Varghese N."/>
            <person name="Submissions S."/>
        </authorList>
    </citation>
    <scope>NUCLEOTIDE SEQUENCE [LARGE SCALE GENOMIC DNA]</scope>
    <source>
        <strain evidence="4">DSM 28041</strain>
    </source>
</reference>
<dbReference type="Pfam" id="PF03713">
    <property type="entry name" value="DUF305"/>
    <property type="match status" value="1"/>
</dbReference>
<name>A0A239AZF1_9BACT</name>
<dbReference type="InterPro" id="IPR012347">
    <property type="entry name" value="Ferritin-like"/>
</dbReference>
<protein>
    <submittedName>
        <fullName evidence="3">Uncharacterized conserved protein, DUF305 family</fullName>
    </submittedName>
</protein>
<dbReference type="PANTHER" id="PTHR36933:SF1">
    <property type="entry name" value="SLL0788 PROTEIN"/>
    <property type="match status" value="1"/>
</dbReference>
<keyword evidence="1" id="KW-0732">Signal</keyword>
<feature type="signal peptide" evidence="1">
    <location>
        <begin position="1"/>
        <end position="22"/>
    </location>
</feature>
<dbReference type="RefSeq" id="WP_089334283.1">
    <property type="nucleotide sequence ID" value="NZ_FZNS01000016.1"/>
</dbReference>
<dbReference type="Gene3D" id="1.20.1260.10">
    <property type="match status" value="2"/>
</dbReference>
<dbReference type="AlphaFoldDB" id="A0A239AZF1"/>
<dbReference type="InterPro" id="IPR005183">
    <property type="entry name" value="DUF305_CopM-like"/>
</dbReference>
<evidence type="ECO:0000256" key="1">
    <source>
        <dbReference type="SAM" id="SignalP"/>
    </source>
</evidence>
<dbReference type="PANTHER" id="PTHR36933">
    <property type="entry name" value="SLL0788 PROTEIN"/>
    <property type="match status" value="1"/>
</dbReference>
<evidence type="ECO:0000313" key="3">
    <source>
        <dbReference type="EMBL" id="SNS00920.1"/>
    </source>
</evidence>
<evidence type="ECO:0000259" key="2">
    <source>
        <dbReference type="Pfam" id="PF03713"/>
    </source>
</evidence>
<keyword evidence="4" id="KW-1185">Reference proteome</keyword>
<feature type="chain" id="PRO_5013009061" evidence="1">
    <location>
        <begin position="23"/>
        <end position="209"/>
    </location>
</feature>
<dbReference type="EMBL" id="FZNS01000016">
    <property type="protein sequence ID" value="SNS00920.1"/>
    <property type="molecule type" value="Genomic_DNA"/>
</dbReference>
<feature type="domain" description="DUF305" evidence="2">
    <location>
        <begin position="61"/>
        <end position="203"/>
    </location>
</feature>
<evidence type="ECO:0000313" key="4">
    <source>
        <dbReference type="Proteomes" id="UP000198310"/>
    </source>
</evidence>
<proteinExistence type="predicted"/>
<dbReference type="Proteomes" id="UP000198310">
    <property type="component" value="Unassembled WGS sequence"/>
</dbReference>
<accession>A0A239AZF1</accession>
<gene>
    <name evidence="3" type="ORF">SAMN06269173_11658</name>
</gene>